<reference evidence="3 4" key="1">
    <citation type="submission" date="2020-06" db="EMBL/GenBank/DDBJ databases">
        <title>Draft genome sequence of Lactic acid bacteria from Okinawan-style tofu.</title>
        <authorList>
            <person name="Takara I."/>
            <person name="Ikematsu S."/>
        </authorList>
    </citation>
    <scope>NUCLEOTIDE SEQUENCE [LARGE SCALE GENOMIC DNA]</scope>
    <source>
        <strain evidence="4">lg38</strain>
    </source>
</reference>
<organism evidence="3 4">
    <name type="scientific">Lactococcus garvieae</name>
    <dbReference type="NCBI Taxonomy" id="1363"/>
    <lineage>
        <taxon>Bacteria</taxon>
        <taxon>Bacillati</taxon>
        <taxon>Bacillota</taxon>
        <taxon>Bacilli</taxon>
        <taxon>Lactobacillales</taxon>
        <taxon>Streptococcaceae</taxon>
        <taxon>Lactococcus</taxon>
    </lineage>
</organism>
<evidence type="ECO:0000313" key="4">
    <source>
        <dbReference type="Proteomes" id="UP000504756"/>
    </source>
</evidence>
<dbReference type="Gene3D" id="3.40.50.1820">
    <property type="entry name" value="alpha/beta hydrolase"/>
    <property type="match status" value="1"/>
</dbReference>
<dbReference type="Proteomes" id="UP000504756">
    <property type="component" value="Unassembled WGS sequence"/>
</dbReference>
<dbReference type="InterPro" id="IPR022742">
    <property type="entry name" value="Hydrolase_4"/>
</dbReference>
<feature type="signal peptide" evidence="1">
    <location>
        <begin position="1"/>
        <end position="23"/>
    </location>
</feature>
<sequence length="366" mass="41355">MKKNLLLSLGMLTILSFSIDAKAQVDFGNSAFCERNEVRNISSETTSPGEKTSPIIQGMVANQLYHFGFDRNAELPLVPSEADGPYIEEFRAGNQWIKEVDKKVMTLPFIDNDGAEKILKGYFIENPTQSKKTIIFSHGYRMNALQVGGWVKMYYDMGYNILVPDSRAHGMSDGNDISFGWKEKEDYKNWVDQLVEMQPNMEIVIAGVSMGASTTMMASGEIMPENVKGYIEDSGYTSVYDEFEYLKPTVKELINKYLEDHNINTIIDDNDLNQIIKLIDKKLLSKQGFTLSDASSIHQLQKNTKPVLFIHGSEDTLVPTSAVYKNFEASKGIKELWVVPETGHGLAVIQDRPEYQQRIETFLNNL</sequence>
<dbReference type="PANTHER" id="PTHR43358:SF4">
    <property type="entry name" value="ALPHA_BETA HYDROLASE FOLD-1 DOMAIN-CONTAINING PROTEIN"/>
    <property type="match status" value="1"/>
</dbReference>
<gene>
    <name evidence="3" type="ORF">ikelab_09520</name>
</gene>
<feature type="domain" description="Serine aminopeptidase S33" evidence="2">
    <location>
        <begin position="129"/>
        <end position="346"/>
    </location>
</feature>
<dbReference type="GO" id="GO:0016787">
    <property type="term" value="F:hydrolase activity"/>
    <property type="evidence" value="ECO:0007669"/>
    <property type="project" value="UniProtKB-KW"/>
</dbReference>
<dbReference type="EMBL" id="BLXU01000005">
    <property type="protein sequence ID" value="GFO51677.1"/>
    <property type="molecule type" value="Genomic_DNA"/>
</dbReference>
<dbReference type="SUPFAM" id="SSF53474">
    <property type="entry name" value="alpha/beta-Hydrolases"/>
    <property type="match status" value="1"/>
</dbReference>
<dbReference type="InterPro" id="IPR052920">
    <property type="entry name" value="DNA-binding_regulatory"/>
</dbReference>
<protein>
    <submittedName>
        <fullName evidence="3">Alpha/beta hydrolase</fullName>
    </submittedName>
</protein>
<name>A0A6L2ZW06_9LACT</name>
<keyword evidence="3" id="KW-0378">Hydrolase</keyword>
<dbReference type="PANTHER" id="PTHR43358">
    <property type="entry name" value="ALPHA/BETA-HYDROLASE"/>
    <property type="match status" value="1"/>
</dbReference>
<proteinExistence type="predicted"/>
<dbReference type="RefSeq" id="WP_176490245.1">
    <property type="nucleotide sequence ID" value="NZ_BLXU01000005.1"/>
</dbReference>
<accession>A0A6L2ZW06</accession>
<keyword evidence="1" id="KW-0732">Signal</keyword>
<feature type="chain" id="PRO_5027075168" evidence="1">
    <location>
        <begin position="24"/>
        <end position="366"/>
    </location>
</feature>
<evidence type="ECO:0000256" key="1">
    <source>
        <dbReference type="SAM" id="SignalP"/>
    </source>
</evidence>
<comment type="caution">
    <text evidence="3">The sequence shown here is derived from an EMBL/GenBank/DDBJ whole genome shotgun (WGS) entry which is preliminary data.</text>
</comment>
<dbReference type="AlphaFoldDB" id="A0A6L2ZW06"/>
<evidence type="ECO:0000259" key="2">
    <source>
        <dbReference type="Pfam" id="PF12146"/>
    </source>
</evidence>
<dbReference type="Pfam" id="PF12146">
    <property type="entry name" value="Hydrolase_4"/>
    <property type="match status" value="1"/>
</dbReference>
<evidence type="ECO:0000313" key="3">
    <source>
        <dbReference type="EMBL" id="GFO51677.1"/>
    </source>
</evidence>
<dbReference type="InterPro" id="IPR029058">
    <property type="entry name" value="AB_hydrolase_fold"/>
</dbReference>